<organism evidence="2 3">
    <name type="scientific">Leucobacter insecticola</name>
    <dbReference type="NCBI Taxonomy" id="2714934"/>
    <lineage>
        <taxon>Bacteria</taxon>
        <taxon>Bacillati</taxon>
        <taxon>Actinomycetota</taxon>
        <taxon>Actinomycetes</taxon>
        <taxon>Micrococcales</taxon>
        <taxon>Microbacteriaceae</taxon>
        <taxon>Leucobacter</taxon>
    </lineage>
</organism>
<name>A0A6G8FHJ3_9MICO</name>
<proteinExistence type="inferred from homology"/>
<dbReference type="Proteomes" id="UP000501387">
    <property type="component" value="Chromosome"/>
</dbReference>
<gene>
    <name evidence="2" type="ORF">G7067_04460</name>
</gene>
<evidence type="ECO:0000313" key="3">
    <source>
        <dbReference type="Proteomes" id="UP000501387"/>
    </source>
</evidence>
<dbReference type="SUPFAM" id="SSF53067">
    <property type="entry name" value="Actin-like ATPase domain"/>
    <property type="match status" value="1"/>
</dbReference>
<sequence>MTPEPCARIGIDIGGTSTEALMLNDRGSIEAEVQLDTEPGIEAVLDTVERAVAILSERSGRSLSDFVSLGIGIPGQVDHERGIVRHAYNIGVDELALASAVQGRIGIPVSLDNDVTAAAIGAAQLMQLDGSVAYLNLGTGIAAGFVIDGQPMRGAHGVTGEIGHLAIDPRGRACPCGQRGCLETVASGSALRSFWRADANGRLLMSELAAGDPGAEDAFEALVTGAATAVRLLVLTLDPHTVVIGGGLRMLGAPLLDGIRDTLDAWAAASPFLANLNMSARILPLPANSPAAAVGAALSYRG</sequence>
<keyword evidence="3" id="KW-1185">Reference proteome</keyword>
<dbReference type="Pfam" id="PF00480">
    <property type="entry name" value="ROK"/>
    <property type="match status" value="1"/>
</dbReference>
<dbReference type="Gene3D" id="3.30.420.40">
    <property type="match status" value="2"/>
</dbReference>
<protein>
    <submittedName>
        <fullName evidence="2">ROK family protein</fullName>
    </submittedName>
</protein>
<dbReference type="PANTHER" id="PTHR18964:SF173">
    <property type="entry name" value="GLUCOKINASE"/>
    <property type="match status" value="1"/>
</dbReference>
<dbReference type="InterPro" id="IPR000600">
    <property type="entry name" value="ROK"/>
</dbReference>
<comment type="similarity">
    <text evidence="1">Belongs to the ROK (NagC/XylR) family.</text>
</comment>
<dbReference type="EMBL" id="CP049934">
    <property type="protein sequence ID" value="QIM15835.1"/>
    <property type="molecule type" value="Genomic_DNA"/>
</dbReference>
<evidence type="ECO:0000313" key="2">
    <source>
        <dbReference type="EMBL" id="QIM15835.1"/>
    </source>
</evidence>
<dbReference type="InterPro" id="IPR043129">
    <property type="entry name" value="ATPase_NBD"/>
</dbReference>
<dbReference type="KEGG" id="lins:G7067_04460"/>
<dbReference type="RefSeq" id="WP_166322300.1">
    <property type="nucleotide sequence ID" value="NZ_CP049934.1"/>
</dbReference>
<accession>A0A6G8FHJ3</accession>
<dbReference type="PANTHER" id="PTHR18964">
    <property type="entry name" value="ROK (REPRESSOR, ORF, KINASE) FAMILY"/>
    <property type="match status" value="1"/>
</dbReference>
<evidence type="ECO:0000256" key="1">
    <source>
        <dbReference type="ARBA" id="ARBA00006479"/>
    </source>
</evidence>
<dbReference type="AlphaFoldDB" id="A0A6G8FHJ3"/>
<reference evidence="2 3" key="1">
    <citation type="submission" date="2020-03" db="EMBL/GenBank/DDBJ databases">
        <title>Leucobacter sp. nov., isolated from beetles.</title>
        <authorList>
            <person name="Hyun D.-W."/>
            <person name="Bae J.-W."/>
        </authorList>
    </citation>
    <scope>NUCLEOTIDE SEQUENCE [LARGE SCALE GENOMIC DNA]</scope>
    <source>
        <strain evidence="2 3">HDW9B</strain>
    </source>
</reference>